<dbReference type="InterPro" id="IPR013454">
    <property type="entry name" value="Bifunc_RhaD/ADH"/>
</dbReference>
<dbReference type="SMART" id="SM01007">
    <property type="entry name" value="Aldolase_II"/>
    <property type="match status" value="1"/>
</dbReference>
<dbReference type="InterPro" id="IPR057326">
    <property type="entry name" value="KR_dom"/>
</dbReference>
<dbReference type="GO" id="GO:0005996">
    <property type="term" value="P:monosaccharide metabolic process"/>
    <property type="evidence" value="ECO:0007669"/>
    <property type="project" value="UniProtKB-ARBA"/>
</dbReference>
<dbReference type="InterPro" id="IPR002347">
    <property type="entry name" value="SDR_fam"/>
</dbReference>
<dbReference type="Proteomes" id="UP000604381">
    <property type="component" value="Unassembled WGS sequence"/>
</dbReference>
<dbReference type="SMART" id="SM00822">
    <property type="entry name" value="PKS_KR"/>
    <property type="match status" value="1"/>
</dbReference>
<feature type="domain" description="Class II aldolase/adducin N-terminal" evidence="4">
    <location>
        <begin position="24"/>
        <end position="226"/>
    </location>
</feature>
<dbReference type="InterPro" id="IPR001303">
    <property type="entry name" value="Aldolase_II/adducin_N"/>
</dbReference>
<dbReference type="Pfam" id="PF00596">
    <property type="entry name" value="Aldolase_II"/>
    <property type="match status" value="1"/>
</dbReference>
<keyword evidence="2" id="KW-0560">Oxidoreductase</keyword>
<organism evidence="5 6">
    <name type="scientific">Candidatus Amphirhobacter heronislandensis</name>
    <dbReference type="NCBI Taxonomy" id="1732024"/>
    <lineage>
        <taxon>Bacteria</taxon>
        <taxon>Pseudomonadati</taxon>
        <taxon>Pseudomonadota</taxon>
        <taxon>Gammaproteobacteria</taxon>
        <taxon>Candidatus Tethybacterales</taxon>
        <taxon>Candidatus Tethybacteraceae</taxon>
        <taxon>Candidatus Amphirhobacter</taxon>
    </lineage>
</organism>
<dbReference type="PRINTS" id="PR00080">
    <property type="entry name" value="SDRFAMILY"/>
</dbReference>
<comment type="similarity">
    <text evidence="1">Belongs to the short-chain dehydrogenases/reductases (SDR) family.</text>
</comment>
<evidence type="ECO:0000313" key="6">
    <source>
        <dbReference type="Proteomes" id="UP000604381"/>
    </source>
</evidence>
<proteinExistence type="inferred from homology"/>
<evidence type="ECO:0000256" key="2">
    <source>
        <dbReference type="ARBA" id="ARBA00023002"/>
    </source>
</evidence>
<gene>
    <name evidence="5" type="ORF">ISN26_04590</name>
</gene>
<evidence type="ECO:0000313" key="5">
    <source>
        <dbReference type="EMBL" id="MBF2735347.1"/>
    </source>
</evidence>
<dbReference type="InterPro" id="IPR036409">
    <property type="entry name" value="Aldolase_II/adducin_N_sf"/>
</dbReference>
<dbReference type="FunFam" id="3.40.50.720:FF:000084">
    <property type="entry name" value="Short-chain dehydrogenase reductase"/>
    <property type="match status" value="1"/>
</dbReference>
<dbReference type="InterPro" id="IPR036291">
    <property type="entry name" value="NAD(P)-bd_dom_sf"/>
</dbReference>
<comment type="caution">
    <text evidence="5">The sequence shown here is derived from an EMBL/GenBank/DDBJ whole genome shotgun (WGS) entry which is preliminary data.</text>
</comment>
<dbReference type="AlphaFoldDB" id="A0A930UI57"/>
<evidence type="ECO:0000256" key="1">
    <source>
        <dbReference type="ARBA" id="ARBA00006484"/>
    </source>
</evidence>
<accession>A0A930UI57</accession>
<evidence type="ECO:0000259" key="4">
    <source>
        <dbReference type="SMART" id="SM01007"/>
    </source>
</evidence>
<sequence>MPIPDQWNAKAAAACRGPLRDAQLLRYRSNLLGADKRVTNYGGGNTSVKTRQLDPVFRRQVEVMWVKGSGGDLGSMDLDGFAVLRMDALQQLKNIYRGPRHEDEMAHMLPHCAFPGSKRAASIDTPLHAFVPYKHVDHVHPDAVIAIAAAADGEKLTRKVYGDRIGWLPWRRPGFELGLWLEDFVKRNPKAIGVVLGSHGLFTWADDPRECYKRTLWAINTAERWLRKRSGRLPFGRVAKPLAPAARRALAAKLLPAVRGLAGAEPYKSGHFVDSPEVLEFVSARKMEELAKLGTSCPDHFLRTKIRPLVIPLAAAEAAAAGDGKALAKLAARYRKAYASYYGRCRDAASPPIRDANAVVYLIPRLGMFTLGRDKATARIAAEYYVNAINVMRGAEGVSRYTGLREREAFRIEYWELEEAKLRRMPAPAPLAGRIALVTGAAGGIGGAIADRLLAEGANVALADIDAKRLDEAAAGFAARHGADRVRAFALDVTKEKEVARVFDGLACEYGGLDILVNCAGLSLAAPIEETDLAVWDKCMDVLATGYFLMAREAFRLLRRQDLGGSVVFIASKNGMAASPNASAYCAAKAAEVHLARCLALEGGAGGIRVNVVNPDAVLRDSRIWSSSWRRDRADAYGVGTGDLEEHYRQRSLLKRSVLPADVAEAVYFLASDAAAKSTGNVLNVDAGHPVAFPR</sequence>
<keyword evidence="6" id="KW-1185">Reference proteome</keyword>
<protein>
    <submittedName>
        <fullName evidence="5">Bifunctional rhamnulose-1-phosphate aldolase/short-chain dehydrogenase</fullName>
    </submittedName>
</protein>
<name>A0A930UI57_9GAMM</name>
<dbReference type="SUPFAM" id="SSF51735">
    <property type="entry name" value="NAD(P)-binding Rossmann-fold domains"/>
    <property type="match status" value="1"/>
</dbReference>
<dbReference type="GO" id="GO:0016491">
    <property type="term" value="F:oxidoreductase activity"/>
    <property type="evidence" value="ECO:0007669"/>
    <property type="project" value="UniProtKB-KW"/>
</dbReference>
<dbReference type="NCBIfam" id="NF006189">
    <property type="entry name" value="PRK08324.1-3"/>
    <property type="match status" value="1"/>
</dbReference>
<dbReference type="SUPFAM" id="SSF53639">
    <property type="entry name" value="AraD/HMP-PK domain-like"/>
    <property type="match status" value="1"/>
</dbReference>
<dbReference type="PANTHER" id="PTHR43669:SF8">
    <property type="entry name" value="SHORT-CHAIN TYPE DEHYDROGENASE_REDUCTASE-RELATED"/>
    <property type="match status" value="1"/>
</dbReference>
<dbReference type="NCBIfam" id="TIGR02632">
    <property type="entry name" value="RhaD_aldol-ADH"/>
    <property type="match status" value="1"/>
</dbReference>
<dbReference type="Pfam" id="PF13561">
    <property type="entry name" value="adh_short_C2"/>
    <property type="match status" value="1"/>
</dbReference>
<dbReference type="PANTHER" id="PTHR43669">
    <property type="entry name" value="5-KETO-D-GLUCONATE 5-REDUCTASE"/>
    <property type="match status" value="1"/>
</dbReference>
<dbReference type="Gene3D" id="3.40.50.720">
    <property type="entry name" value="NAD(P)-binding Rossmann-like Domain"/>
    <property type="match status" value="1"/>
</dbReference>
<feature type="domain" description="Ketoreductase" evidence="3">
    <location>
        <begin position="434"/>
        <end position="622"/>
    </location>
</feature>
<dbReference type="EMBL" id="JADHEI010000033">
    <property type="protein sequence ID" value="MBF2735347.1"/>
    <property type="molecule type" value="Genomic_DNA"/>
</dbReference>
<reference evidence="5" key="1">
    <citation type="submission" date="2020-10" db="EMBL/GenBank/DDBJ databases">
        <title>An improved Amphimedon queenslandica hologenome assembly reveals how three proteobacterial symbionts can extend the metabolic phenotypic of their marine sponge host.</title>
        <authorList>
            <person name="Degnan B."/>
            <person name="Degnan S."/>
            <person name="Xiang X."/>
        </authorList>
    </citation>
    <scope>NUCLEOTIDE SEQUENCE</scope>
    <source>
        <strain evidence="5">AqS2</strain>
    </source>
</reference>
<evidence type="ECO:0000259" key="3">
    <source>
        <dbReference type="SMART" id="SM00822"/>
    </source>
</evidence>
<dbReference type="Gene3D" id="3.40.225.10">
    <property type="entry name" value="Class II aldolase/adducin N-terminal domain"/>
    <property type="match status" value="1"/>
</dbReference>
<dbReference type="PRINTS" id="PR00081">
    <property type="entry name" value="GDHRDH"/>
</dbReference>